<evidence type="ECO:0000256" key="1">
    <source>
        <dbReference type="ARBA" id="ARBA00001974"/>
    </source>
</evidence>
<dbReference type="InterPro" id="IPR050432">
    <property type="entry name" value="FAD-linked_Oxidoreductases_BP"/>
</dbReference>
<dbReference type="AlphaFoldDB" id="A0A443NW95"/>
<evidence type="ECO:0000313" key="9">
    <source>
        <dbReference type="EMBL" id="RWR82774.1"/>
    </source>
</evidence>
<dbReference type="EMBL" id="QPKB01000004">
    <property type="protein sequence ID" value="RWR82774.1"/>
    <property type="molecule type" value="Genomic_DNA"/>
</dbReference>
<dbReference type="Proteomes" id="UP000283530">
    <property type="component" value="Unassembled WGS sequence"/>
</dbReference>
<evidence type="ECO:0000256" key="4">
    <source>
        <dbReference type="ARBA" id="ARBA00022630"/>
    </source>
</evidence>
<sequence>MFNTGSNSTFFIIVFIILSHLICTIGQAKPRTTLLPPKLLELNLATKIRVDPQAINQASTDFGNINLALPIAVLYPTSVNDIALLMQASYSSSTPFKIAARGRSHSTHGQALVLNGIAIQMSSLNNGYVSRINVSTNPVPYYYADVGGEQLWVDVLHATYQHGLTPVSWTDYLYLTVGGTLSNAGISGQAFHHGPQISNVYELDVVTGKGEIVTCSQQVNQELFYAVLGGLGQFGIITRARIPLVQAPERARWLRLLYIDFSHFTRDQEYLISLKGEDGNGPTNGFNYVEGFLLTNESELNNWTSSTSSGKNHQRISSLLAQHGMIYCLELCKYYSHSSVDQDVDSLLKGLSFLPGYVFANDVSYTDFLERVHQNELKIPHPWLNLFIPKSRVLDFDRGVFKGILERNATSGRILIYPMNKHKWDERTSAVIPEEEIIYTVGVLQSATDEVDLKYLEDRNSKILNFCDEAGIQCKQYLSYIENNVGWKKHFGKKWNKFIERKMKFDPKKILSPAIRPSISTTREVIPNTTSLPPLPPELSGKIRVDPNSTNLASTDFGNITRAIPAAVLYPTSVNDIALLIQASYSSSTPFKIAARGRSHSTHGQALVLDGVVIQMSSLNSGGASRINVSTNPDPFYFADVGGEQLWIDVLQATLQHGLTPVSWTDYLDLTVGGTLSNAGISGQAFRHGPQISNVYELDVVTGTGKILTCSQQVNSELYYGVLGGLGQFGIITRARIALGQAPERARWLRLIYSDLLKFTKDQEFLISLKGEDMSRGSFDYVEGTLVNDANLTTFNFWASFFSKWQLGRISVLTAQNATFYCLEVVKYYKTSEASTVDQGVDSLLKQLSFLPGYVFPKDVTYTDFLYRVHQEEEELRAQGLWEIPHPWLNLFLPKSSIVEFDSGVFKSILKGNYETMGLILIYPMIKHKWDERTSAVVPEEEIFYAVGFLRFATNQADLKYLEDQNREILNFCNGAGIKYKLYLSYIENNAEWKKHLGEKWDSFYQRKMKFDPKEILSPGQNIFTP</sequence>
<dbReference type="InterPro" id="IPR016169">
    <property type="entry name" value="FAD-bd_PCMH_sub2"/>
</dbReference>
<dbReference type="PANTHER" id="PTHR13878">
    <property type="entry name" value="GULONOLACTONE OXIDASE"/>
    <property type="match status" value="1"/>
</dbReference>
<dbReference type="Gene3D" id="3.40.462.10">
    <property type="entry name" value="FAD-linked oxidases, C-terminal domain"/>
    <property type="match status" value="2"/>
</dbReference>
<dbReference type="GO" id="GO:0019139">
    <property type="term" value="F:cytokinin dehydrogenase activity"/>
    <property type="evidence" value="ECO:0007669"/>
    <property type="project" value="UniProtKB-EC"/>
</dbReference>
<dbReference type="GO" id="GO:0009690">
    <property type="term" value="P:cytokinin metabolic process"/>
    <property type="evidence" value="ECO:0007669"/>
    <property type="project" value="InterPro"/>
</dbReference>
<evidence type="ECO:0000313" key="10">
    <source>
        <dbReference type="Proteomes" id="UP000283530"/>
    </source>
</evidence>
<keyword evidence="6" id="KW-0560">Oxidoreductase</keyword>
<comment type="similarity">
    <text evidence="2">Belongs to the oxygen-dependent FAD-linked oxidoreductase family.</text>
</comment>
<dbReference type="InterPro" id="IPR016166">
    <property type="entry name" value="FAD-bd_PCMH"/>
</dbReference>
<evidence type="ECO:0000256" key="3">
    <source>
        <dbReference type="ARBA" id="ARBA00011928"/>
    </source>
</evidence>
<dbReference type="Pfam" id="PF09265">
    <property type="entry name" value="Cytokin-bind"/>
    <property type="match status" value="2"/>
</dbReference>
<dbReference type="InterPro" id="IPR015345">
    <property type="entry name" value="Cytokinin_DH_FAD/cytokin-bd"/>
</dbReference>
<dbReference type="SUPFAM" id="SSF55103">
    <property type="entry name" value="FAD-linked oxidases, C-terminal domain"/>
    <property type="match status" value="2"/>
</dbReference>
<evidence type="ECO:0000256" key="6">
    <source>
        <dbReference type="ARBA" id="ARBA00023002"/>
    </source>
</evidence>
<comment type="cofactor">
    <cofactor evidence="1">
        <name>FAD</name>
        <dbReference type="ChEBI" id="CHEBI:57692"/>
    </cofactor>
</comment>
<protein>
    <recommendedName>
        <fullName evidence="3">cytokinin dehydrogenase</fullName>
        <ecNumber evidence="3">1.5.99.12</ecNumber>
    </recommendedName>
</protein>
<dbReference type="Gene3D" id="3.30.465.10">
    <property type="match status" value="2"/>
</dbReference>
<feature type="domain" description="FAD-binding PCMH-type" evidence="8">
    <location>
        <begin position="66"/>
        <end position="247"/>
    </location>
</feature>
<dbReference type="PROSITE" id="PS51387">
    <property type="entry name" value="FAD_PCMH"/>
    <property type="match status" value="2"/>
</dbReference>
<dbReference type="Pfam" id="PF01565">
    <property type="entry name" value="FAD_binding_4"/>
    <property type="match status" value="2"/>
</dbReference>
<keyword evidence="4" id="KW-0285">Flavoprotein</keyword>
<dbReference type="SUPFAM" id="SSF56176">
    <property type="entry name" value="FAD-binding/transporter-associated domain-like"/>
    <property type="match status" value="2"/>
</dbReference>
<accession>A0A443NW95</accession>
<dbReference type="InterPro" id="IPR006094">
    <property type="entry name" value="Oxid_FAD_bind_N"/>
</dbReference>
<dbReference type="OrthoDB" id="415825at2759"/>
<name>A0A443NW95_9MAGN</name>
<feature type="domain" description="FAD-binding PCMH-type" evidence="8">
    <location>
        <begin position="561"/>
        <end position="742"/>
    </location>
</feature>
<dbReference type="EC" id="1.5.99.12" evidence="3"/>
<organism evidence="9 10">
    <name type="scientific">Cinnamomum micranthum f. kanehirae</name>
    <dbReference type="NCBI Taxonomy" id="337451"/>
    <lineage>
        <taxon>Eukaryota</taxon>
        <taxon>Viridiplantae</taxon>
        <taxon>Streptophyta</taxon>
        <taxon>Embryophyta</taxon>
        <taxon>Tracheophyta</taxon>
        <taxon>Spermatophyta</taxon>
        <taxon>Magnoliopsida</taxon>
        <taxon>Magnoliidae</taxon>
        <taxon>Laurales</taxon>
        <taxon>Lauraceae</taxon>
        <taxon>Cinnamomum</taxon>
    </lineage>
</organism>
<dbReference type="Gene3D" id="3.30.43.10">
    <property type="entry name" value="Uridine Diphospho-n-acetylenolpyruvylglucosamine Reductase, domain 2"/>
    <property type="match status" value="2"/>
</dbReference>
<evidence type="ECO:0000256" key="5">
    <source>
        <dbReference type="ARBA" id="ARBA00022827"/>
    </source>
</evidence>
<dbReference type="STRING" id="337451.A0A443NW95"/>
<feature type="chain" id="PRO_5019129168" description="cytokinin dehydrogenase" evidence="7">
    <location>
        <begin position="29"/>
        <end position="1026"/>
    </location>
</feature>
<keyword evidence="7" id="KW-0732">Signal</keyword>
<gene>
    <name evidence="9" type="ORF">CKAN_01150900</name>
</gene>
<evidence type="ECO:0000256" key="7">
    <source>
        <dbReference type="SAM" id="SignalP"/>
    </source>
</evidence>
<dbReference type="InterPro" id="IPR036318">
    <property type="entry name" value="FAD-bd_PCMH-like_sf"/>
</dbReference>
<proteinExistence type="inferred from homology"/>
<keyword evidence="5" id="KW-0274">FAD</keyword>
<dbReference type="InterPro" id="IPR016167">
    <property type="entry name" value="FAD-bd_PCMH_sub1"/>
</dbReference>
<dbReference type="InterPro" id="IPR016164">
    <property type="entry name" value="FAD-linked_Oxase-like_C"/>
</dbReference>
<keyword evidence="10" id="KW-1185">Reference proteome</keyword>
<dbReference type="GO" id="GO:0071949">
    <property type="term" value="F:FAD binding"/>
    <property type="evidence" value="ECO:0007669"/>
    <property type="project" value="InterPro"/>
</dbReference>
<evidence type="ECO:0000259" key="8">
    <source>
        <dbReference type="PROSITE" id="PS51387"/>
    </source>
</evidence>
<evidence type="ECO:0000256" key="2">
    <source>
        <dbReference type="ARBA" id="ARBA00005466"/>
    </source>
</evidence>
<dbReference type="PANTHER" id="PTHR13878:SF127">
    <property type="entry name" value="CYTOKININ DEHYDROGENASE 3"/>
    <property type="match status" value="1"/>
</dbReference>
<comment type="caution">
    <text evidence="9">The sequence shown here is derived from an EMBL/GenBank/DDBJ whole genome shotgun (WGS) entry which is preliminary data.</text>
</comment>
<feature type="signal peptide" evidence="7">
    <location>
        <begin position="1"/>
        <end position="28"/>
    </location>
</feature>
<dbReference type="InterPro" id="IPR016170">
    <property type="entry name" value="Cytok_DH_C_sf"/>
</dbReference>
<reference evidence="9 10" key="1">
    <citation type="journal article" date="2019" name="Nat. Plants">
        <title>Stout camphor tree genome fills gaps in understanding of flowering plant genome evolution.</title>
        <authorList>
            <person name="Chaw S.M."/>
            <person name="Liu Y.C."/>
            <person name="Wu Y.W."/>
            <person name="Wang H.Y."/>
            <person name="Lin C.I."/>
            <person name="Wu C.S."/>
            <person name="Ke H.M."/>
            <person name="Chang L.Y."/>
            <person name="Hsu C.Y."/>
            <person name="Yang H.T."/>
            <person name="Sudianto E."/>
            <person name="Hsu M.H."/>
            <person name="Wu K.P."/>
            <person name="Wang L.N."/>
            <person name="Leebens-Mack J.H."/>
            <person name="Tsai I.J."/>
        </authorList>
    </citation>
    <scope>NUCLEOTIDE SEQUENCE [LARGE SCALE GENOMIC DNA]</scope>
    <source>
        <strain evidence="10">cv. Chaw 1501</strain>
        <tissue evidence="9">Young leaves</tissue>
    </source>
</reference>